<name>A0ABN3PY90_9ACTN</name>
<dbReference type="Gene3D" id="3.40.50.1820">
    <property type="entry name" value="alpha/beta hydrolase"/>
    <property type="match status" value="1"/>
</dbReference>
<dbReference type="Pfam" id="PF00756">
    <property type="entry name" value="Esterase"/>
    <property type="match status" value="1"/>
</dbReference>
<accession>A0ABN3PY90</accession>
<evidence type="ECO:0000256" key="1">
    <source>
        <dbReference type="SAM" id="SignalP"/>
    </source>
</evidence>
<sequence length="315" mass="34813">MVIRRAAALTIGVLLGAALLVQPAQATVSEKRVSARMLELTVKSKAMRKTLKVRLLVPKGWSRKAKRTWPIVWALHGGNDRYTAWSKKTDIAALAARRQVLVVMPEGGYAGGYTNWWNYGFGGGPAWETFHLTELRSILEKRYRAGSKRAVLGQSSGGYGALIYAARHPGMFRFAASYSGYGSTLTNGAPDVLMTGLSGLGPFTDKYAMWGHPILQRHIWAAHDPVSKAAGLRGTKLFVSVARHGVKGPLDPPTAQAADPAEAFCWYTIQPFLKRLKQLKIPVTTHLYAKGTHTWPYWKYELHRSWPLIMKSLGA</sequence>
<feature type="signal peptide" evidence="1">
    <location>
        <begin position="1"/>
        <end position="26"/>
    </location>
</feature>
<organism evidence="2 3">
    <name type="scientific">Actinomadura fulvescens</name>
    <dbReference type="NCBI Taxonomy" id="46160"/>
    <lineage>
        <taxon>Bacteria</taxon>
        <taxon>Bacillati</taxon>
        <taxon>Actinomycetota</taxon>
        <taxon>Actinomycetes</taxon>
        <taxon>Streptosporangiales</taxon>
        <taxon>Thermomonosporaceae</taxon>
        <taxon>Actinomadura</taxon>
    </lineage>
</organism>
<reference evidence="2 3" key="1">
    <citation type="journal article" date="2019" name="Int. J. Syst. Evol. Microbiol.">
        <title>The Global Catalogue of Microorganisms (GCM) 10K type strain sequencing project: providing services to taxonomists for standard genome sequencing and annotation.</title>
        <authorList>
            <consortium name="The Broad Institute Genomics Platform"/>
            <consortium name="The Broad Institute Genome Sequencing Center for Infectious Disease"/>
            <person name="Wu L."/>
            <person name="Ma J."/>
        </authorList>
    </citation>
    <scope>NUCLEOTIDE SEQUENCE [LARGE SCALE GENOMIC DNA]</scope>
    <source>
        <strain evidence="2 3">JCM 6833</strain>
    </source>
</reference>
<dbReference type="Proteomes" id="UP001501509">
    <property type="component" value="Unassembled WGS sequence"/>
</dbReference>
<dbReference type="RefSeq" id="WP_344542949.1">
    <property type="nucleotide sequence ID" value="NZ_BAAATD010000005.1"/>
</dbReference>
<dbReference type="PANTHER" id="PTHR48098:SF1">
    <property type="entry name" value="DIACYLGLYCEROL ACYLTRANSFERASE_MYCOLYLTRANSFERASE AG85A"/>
    <property type="match status" value="1"/>
</dbReference>
<dbReference type="EMBL" id="BAAATD010000005">
    <property type="protein sequence ID" value="GAA2602275.1"/>
    <property type="molecule type" value="Genomic_DNA"/>
</dbReference>
<keyword evidence="2" id="KW-0378">Hydrolase</keyword>
<dbReference type="GO" id="GO:0016787">
    <property type="term" value="F:hydrolase activity"/>
    <property type="evidence" value="ECO:0007669"/>
    <property type="project" value="UniProtKB-KW"/>
</dbReference>
<evidence type="ECO:0000313" key="2">
    <source>
        <dbReference type="EMBL" id="GAA2602275.1"/>
    </source>
</evidence>
<dbReference type="InterPro" id="IPR029058">
    <property type="entry name" value="AB_hydrolase_fold"/>
</dbReference>
<evidence type="ECO:0000313" key="3">
    <source>
        <dbReference type="Proteomes" id="UP001501509"/>
    </source>
</evidence>
<dbReference type="SUPFAM" id="SSF53474">
    <property type="entry name" value="alpha/beta-Hydrolases"/>
    <property type="match status" value="1"/>
</dbReference>
<comment type="caution">
    <text evidence="2">The sequence shown here is derived from an EMBL/GenBank/DDBJ whole genome shotgun (WGS) entry which is preliminary data.</text>
</comment>
<keyword evidence="1" id="KW-0732">Signal</keyword>
<protein>
    <submittedName>
        <fullName evidence="2">Alpha/beta hydrolase family protein</fullName>
    </submittedName>
</protein>
<feature type="chain" id="PRO_5046576899" evidence="1">
    <location>
        <begin position="27"/>
        <end position="315"/>
    </location>
</feature>
<dbReference type="InterPro" id="IPR050583">
    <property type="entry name" value="Mycobacterial_A85_antigen"/>
</dbReference>
<dbReference type="PANTHER" id="PTHR48098">
    <property type="entry name" value="ENTEROCHELIN ESTERASE-RELATED"/>
    <property type="match status" value="1"/>
</dbReference>
<keyword evidence="3" id="KW-1185">Reference proteome</keyword>
<gene>
    <name evidence="2" type="ORF">GCM10010411_40110</name>
</gene>
<proteinExistence type="predicted"/>
<dbReference type="InterPro" id="IPR000801">
    <property type="entry name" value="Esterase-like"/>
</dbReference>